<organism evidence="5 6">
    <name type="scientific">Vandammella animalimorsus</name>
    <dbReference type="NCBI Taxonomy" id="2029117"/>
    <lineage>
        <taxon>Bacteria</taxon>
        <taxon>Pseudomonadati</taxon>
        <taxon>Pseudomonadota</taxon>
        <taxon>Betaproteobacteria</taxon>
        <taxon>Burkholderiales</taxon>
        <taxon>Comamonadaceae</taxon>
        <taxon>Vandammella</taxon>
    </lineage>
</organism>
<dbReference type="InterPro" id="IPR036388">
    <property type="entry name" value="WH-like_DNA-bd_sf"/>
</dbReference>
<keyword evidence="2" id="KW-0238">DNA-binding</keyword>
<evidence type="ECO:0000256" key="2">
    <source>
        <dbReference type="ARBA" id="ARBA00023125"/>
    </source>
</evidence>
<evidence type="ECO:0000256" key="3">
    <source>
        <dbReference type="ARBA" id="ARBA00023163"/>
    </source>
</evidence>
<dbReference type="PANTHER" id="PTHR33164:SF43">
    <property type="entry name" value="HTH-TYPE TRANSCRIPTIONAL REPRESSOR YETL"/>
    <property type="match status" value="1"/>
</dbReference>
<dbReference type="InterPro" id="IPR036390">
    <property type="entry name" value="WH_DNA-bd_sf"/>
</dbReference>
<name>A0A2A2ABL4_9BURK</name>
<sequence>MSRSAAGGSAQSRFGLSQLLGEAHIGLEARAQQDDHMDTRLWLRLFSLTEQIEQRIRQMLRQQFDTTLPRFDYLAQLDRHPQGLRMNTLSRYLMVTGGSVTGLTDQLVKDGLVERIPDPQDRRSLYVKLTPKGRRQFRKMAQAHEQLLGTLLAGLGKRDKDLLYEQLGQLRVLLAAQNMQA</sequence>
<dbReference type="GO" id="GO:0003677">
    <property type="term" value="F:DNA binding"/>
    <property type="evidence" value="ECO:0007669"/>
    <property type="project" value="UniProtKB-KW"/>
</dbReference>
<reference evidence="5 6" key="1">
    <citation type="submission" date="2017-08" db="EMBL/GenBank/DDBJ databases">
        <title>WGS of Clinical strains of the CDC Group NO-1 linked to zoonotic infections in humans.</title>
        <authorList>
            <person name="Bernier A.-M."/>
            <person name="Bernard K."/>
        </authorList>
    </citation>
    <scope>NUCLEOTIDE SEQUENCE [LARGE SCALE GENOMIC DNA]</scope>
    <source>
        <strain evidence="5 6">NML03-0146</strain>
    </source>
</reference>
<dbReference type="PROSITE" id="PS01117">
    <property type="entry name" value="HTH_MARR_1"/>
    <property type="match status" value="1"/>
</dbReference>
<proteinExistence type="predicted"/>
<feature type="domain" description="HTH marR-type" evidence="4">
    <location>
        <begin position="38"/>
        <end position="172"/>
    </location>
</feature>
<dbReference type="InterPro" id="IPR023187">
    <property type="entry name" value="Tscrpt_reg_MarR-type_CS"/>
</dbReference>
<dbReference type="PRINTS" id="PR00598">
    <property type="entry name" value="HTHMARR"/>
</dbReference>
<dbReference type="SUPFAM" id="SSF46785">
    <property type="entry name" value="Winged helix' DNA-binding domain"/>
    <property type="match status" value="1"/>
</dbReference>
<dbReference type="PANTHER" id="PTHR33164">
    <property type="entry name" value="TRANSCRIPTIONAL REGULATOR, MARR FAMILY"/>
    <property type="match status" value="1"/>
</dbReference>
<evidence type="ECO:0000259" key="4">
    <source>
        <dbReference type="PROSITE" id="PS50995"/>
    </source>
</evidence>
<protein>
    <submittedName>
        <fullName evidence="5">MarR family transcriptional regulator</fullName>
    </submittedName>
</protein>
<accession>A0A2A2ABL4</accession>
<dbReference type="AlphaFoldDB" id="A0A2A2ABL4"/>
<gene>
    <name evidence="5" type="ORF">CK620_04765</name>
</gene>
<keyword evidence="1" id="KW-0805">Transcription regulation</keyword>
<evidence type="ECO:0000313" key="5">
    <source>
        <dbReference type="EMBL" id="PAT35216.1"/>
    </source>
</evidence>
<dbReference type="EMBL" id="NSJF01000002">
    <property type="protein sequence ID" value="PAT35216.1"/>
    <property type="molecule type" value="Genomic_DNA"/>
</dbReference>
<dbReference type="RefSeq" id="WP_095549333.1">
    <property type="nucleotide sequence ID" value="NZ_NSJF01000002.1"/>
</dbReference>
<dbReference type="PROSITE" id="PS50995">
    <property type="entry name" value="HTH_MARR_2"/>
    <property type="match status" value="1"/>
</dbReference>
<dbReference type="InterPro" id="IPR000835">
    <property type="entry name" value="HTH_MarR-typ"/>
</dbReference>
<dbReference type="Proteomes" id="UP000217999">
    <property type="component" value="Unassembled WGS sequence"/>
</dbReference>
<dbReference type="SMART" id="SM00347">
    <property type="entry name" value="HTH_MARR"/>
    <property type="match status" value="1"/>
</dbReference>
<dbReference type="GO" id="GO:0003700">
    <property type="term" value="F:DNA-binding transcription factor activity"/>
    <property type="evidence" value="ECO:0007669"/>
    <property type="project" value="InterPro"/>
</dbReference>
<evidence type="ECO:0000313" key="6">
    <source>
        <dbReference type="Proteomes" id="UP000217999"/>
    </source>
</evidence>
<dbReference type="Pfam" id="PF12802">
    <property type="entry name" value="MarR_2"/>
    <property type="match status" value="1"/>
</dbReference>
<keyword evidence="3" id="KW-0804">Transcription</keyword>
<dbReference type="InterPro" id="IPR039422">
    <property type="entry name" value="MarR/SlyA-like"/>
</dbReference>
<dbReference type="GO" id="GO:0006950">
    <property type="term" value="P:response to stress"/>
    <property type="evidence" value="ECO:0007669"/>
    <property type="project" value="TreeGrafter"/>
</dbReference>
<evidence type="ECO:0000256" key="1">
    <source>
        <dbReference type="ARBA" id="ARBA00023015"/>
    </source>
</evidence>
<comment type="caution">
    <text evidence="5">The sequence shown here is derived from an EMBL/GenBank/DDBJ whole genome shotgun (WGS) entry which is preliminary data.</text>
</comment>
<dbReference type="Gene3D" id="1.10.10.10">
    <property type="entry name" value="Winged helix-like DNA-binding domain superfamily/Winged helix DNA-binding domain"/>
    <property type="match status" value="1"/>
</dbReference>